<sequence length="365" mass="39487">MAEGAIRQQVIADRYLLIEPLGSGGMGEVWRGRDELLQRSVAIKLLDRGDDETVARFMLEARAQACIDHDHVAKVYDAGVGGCPDRDVLYLVMELLVGPSLYQRLARHRRLDVRTSVQIGDQVAAGLAAAHRAGIVHRDIKPANLMFDSQGRLKVLDFGVAWRLGVTDRRLTAAGQAVGTAAYMSPEQAAGGVVDRASDVYSLGCVLFEMLTGRWVFLGESRLELVVQRLNANAPRVSELVDVPGPLDGLIATMLVRDPEQRPTMAHVRQALHDIHAGRGPATVVWRSPQDVRPVVPKAPARARLPAPLRAHGFERSVHPRLVIAATAMVVVFLVLLAALEPGEPSDAEPPDDDPRGGTMAPLGG</sequence>
<evidence type="ECO:0000259" key="10">
    <source>
        <dbReference type="PROSITE" id="PS50011"/>
    </source>
</evidence>
<evidence type="ECO:0000256" key="5">
    <source>
        <dbReference type="ARBA" id="ARBA00022777"/>
    </source>
</evidence>
<proteinExistence type="predicted"/>
<evidence type="ECO:0000256" key="2">
    <source>
        <dbReference type="ARBA" id="ARBA00022527"/>
    </source>
</evidence>
<dbReference type="SUPFAM" id="SSF56112">
    <property type="entry name" value="Protein kinase-like (PK-like)"/>
    <property type="match status" value="1"/>
</dbReference>
<evidence type="ECO:0000313" key="12">
    <source>
        <dbReference type="Proteomes" id="UP000577707"/>
    </source>
</evidence>
<keyword evidence="2 11" id="KW-0723">Serine/threonine-protein kinase</keyword>
<dbReference type="Gene3D" id="1.10.510.10">
    <property type="entry name" value="Transferase(Phosphotransferase) domain 1"/>
    <property type="match status" value="1"/>
</dbReference>
<evidence type="ECO:0000313" key="11">
    <source>
        <dbReference type="EMBL" id="MBB3090961.1"/>
    </source>
</evidence>
<dbReference type="RefSeq" id="WP_183548495.1">
    <property type="nucleotide sequence ID" value="NZ_BMQT01000010.1"/>
</dbReference>
<organism evidence="11 12">
    <name type="scientific">Nocardioides albus</name>
    <dbReference type="NCBI Taxonomy" id="1841"/>
    <lineage>
        <taxon>Bacteria</taxon>
        <taxon>Bacillati</taxon>
        <taxon>Actinomycetota</taxon>
        <taxon>Actinomycetes</taxon>
        <taxon>Propionibacteriales</taxon>
        <taxon>Nocardioidaceae</taxon>
        <taxon>Nocardioides</taxon>
    </lineage>
</organism>
<dbReference type="GO" id="GO:0005524">
    <property type="term" value="F:ATP binding"/>
    <property type="evidence" value="ECO:0007669"/>
    <property type="project" value="UniProtKB-UniRule"/>
</dbReference>
<dbReference type="SMART" id="SM00220">
    <property type="entry name" value="S_TKc"/>
    <property type="match status" value="1"/>
</dbReference>
<evidence type="ECO:0000256" key="1">
    <source>
        <dbReference type="ARBA" id="ARBA00012513"/>
    </source>
</evidence>
<reference evidence="11 12" key="1">
    <citation type="submission" date="2020-08" db="EMBL/GenBank/DDBJ databases">
        <title>Genomic Encyclopedia of Type Strains, Phase III (KMG-III): the genomes of soil and plant-associated and newly described type strains.</title>
        <authorList>
            <person name="Whitman W."/>
        </authorList>
    </citation>
    <scope>NUCLEOTIDE SEQUENCE [LARGE SCALE GENOMIC DNA]</scope>
    <source>
        <strain evidence="11 12">CECT 3302</strain>
    </source>
</reference>
<dbReference type="GO" id="GO:0004674">
    <property type="term" value="F:protein serine/threonine kinase activity"/>
    <property type="evidence" value="ECO:0007669"/>
    <property type="project" value="UniProtKB-KW"/>
</dbReference>
<evidence type="ECO:0000256" key="8">
    <source>
        <dbReference type="SAM" id="MobiDB-lite"/>
    </source>
</evidence>
<dbReference type="InterPro" id="IPR017441">
    <property type="entry name" value="Protein_kinase_ATP_BS"/>
</dbReference>
<dbReference type="AlphaFoldDB" id="A0A7W5A775"/>
<feature type="binding site" evidence="7">
    <location>
        <position position="44"/>
    </location>
    <ligand>
        <name>ATP</name>
        <dbReference type="ChEBI" id="CHEBI:30616"/>
    </ligand>
</feature>
<dbReference type="CDD" id="cd14014">
    <property type="entry name" value="STKc_PknB_like"/>
    <property type="match status" value="1"/>
</dbReference>
<evidence type="ECO:0000256" key="6">
    <source>
        <dbReference type="ARBA" id="ARBA00022840"/>
    </source>
</evidence>
<dbReference type="PROSITE" id="PS50011">
    <property type="entry name" value="PROTEIN_KINASE_DOM"/>
    <property type="match status" value="1"/>
</dbReference>
<dbReference type="EC" id="2.7.11.1" evidence="1"/>
<keyword evidence="5 11" id="KW-0418">Kinase</keyword>
<gene>
    <name evidence="11" type="ORF">FHS12_003923</name>
</gene>
<dbReference type="EMBL" id="JACHXG010000008">
    <property type="protein sequence ID" value="MBB3090961.1"/>
    <property type="molecule type" value="Genomic_DNA"/>
</dbReference>
<dbReference type="FunFam" id="1.10.510.10:FF:000021">
    <property type="entry name" value="Serine/threonine protein kinase"/>
    <property type="match status" value="1"/>
</dbReference>
<dbReference type="Proteomes" id="UP000577707">
    <property type="component" value="Unassembled WGS sequence"/>
</dbReference>
<dbReference type="PROSITE" id="PS00108">
    <property type="entry name" value="PROTEIN_KINASE_ST"/>
    <property type="match status" value="1"/>
</dbReference>
<keyword evidence="9" id="KW-0812">Transmembrane</keyword>
<dbReference type="InterPro" id="IPR011009">
    <property type="entry name" value="Kinase-like_dom_sf"/>
</dbReference>
<name>A0A7W5A775_9ACTN</name>
<keyword evidence="12" id="KW-1185">Reference proteome</keyword>
<dbReference type="PANTHER" id="PTHR43289">
    <property type="entry name" value="MITOGEN-ACTIVATED PROTEIN KINASE KINASE KINASE 20-RELATED"/>
    <property type="match status" value="1"/>
</dbReference>
<evidence type="ECO:0000256" key="9">
    <source>
        <dbReference type="SAM" id="Phobius"/>
    </source>
</evidence>
<protein>
    <recommendedName>
        <fullName evidence="1">non-specific serine/threonine protein kinase</fullName>
        <ecNumber evidence="1">2.7.11.1</ecNumber>
    </recommendedName>
</protein>
<dbReference type="InterPro" id="IPR008271">
    <property type="entry name" value="Ser/Thr_kinase_AS"/>
</dbReference>
<keyword evidence="6 7" id="KW-0067">ATP-binding</keyword>
<keyword evidence="9" id="KW-1133">Transmembrane helix</keyword>
<feature type="transmembrane region" description="Helical" evidence="9">
    <location>
        <begin position="322"/>
        <end position="340"/>
    </location>
</feature>
<evidence type="ECO:0000256" key="7">
    <source>
        <dbReference type="PROSITE-ProRule" id="PRU10141"/>
    </source>
</evidence>
<dbReference type="PROSITE" id="PS00107">
    <property type="entry name" value="PROTEIN_KINASE_ATP"/>
    <property type="match status" value="1"/>
</dbReference>
<evidence type="ECO:0000256" key="4">
    <source>
        <dbReference type="ARBA" id="ARBA00022741"/>
    </source>
</evidence>
<keyword evidence="4 7" id="KW-0547">Nucleotide-binding</keyword>
<dbReference type="PANTHER" id="PTHR43289:SF6">
    <property type="entry name" value="SERINE_THREONINE-PROTEIN KINASE NEKL-3"/>
    <property type="match status" value="1"/>
</dbReference>
<accession>A0A7W5A775</accession>
<evidence type="ECO:0000256" key="3">
    <source>
        <dbReference type="ARBA" id="ARBA00022679"/>
    </source>
</evidence>
<dbReference type="Pfam" id="PF00069">
    <property type="entry name" value="Pkinase"/>
    <property type="match status" value="1"/>
</dbReference>
<comment type="caution">
    <text evidence="11">The sequence shown here is derived from an EMBL/GenBank/DDBJ whole genome shotgun (WGS) entry which is preliminary data.</text>
</comment>
<dbReference type="InterPro" id="IPR000719">
    <property type="entry name" value="Prot_kinase_dom"/>
</dbReference>
<keyword evidence="3" id="KW-0808">Transferase</keyword>
<feature type="domain" description="Protein kinase" evidence="10">
    <location>
        <begin position="15"/>
        <end position="276"/>
    </location>
</feature>
<dbReference type="Gene3D" id="3.30.200.20">
    <property type="entry name" value="Phosphorylase Kinase, domain 1"/>
    <property type="match status" value="1"/>
</dbReference>
<keyword evidence="9" id="KW-0472">Membrane</keyword>
<feature type="region of interest" description="Disordered" evidence="8">
    <location>
        <begin position="343"/>
        <end position="365"/>
    </location>
</feature>